<dbReference type="InterPro" id="IPR017438">
    <property type="entry name" value="ATP-NAD_kinase_N"/>
</dbReference>
<keyword evidence="3" id="KW-1185">Reference proteome</keyword>
<dbReference type="PANTHER" id="PTHR12358">
    <property type="entry name" value="SPHINGOSINE KINASE"/>
    <property type="match status" value="1"/>
</dbReference>
<reference evidence="2" key="1">
    <citation type="journal article" date="2020" name="Stud. Mycol.">
        <title>101 Dothideomycetes genomes: a test case for predicting lifestyles and emergence of pathogens.</title>
        <authorList>
            <person name="Haridas S."/>
            <person name="Albert R."/>
            <person name="Binder M."/>
            <person name="Bloem J."/>
            <person name="Labutti K."/>
            <person name="Salamov A."/>
            <person name="Andreopoulos B."/>
            <person name="Baker S."/>
            <person name="Barry K."/>
            <person name="Bills G."/>
            <person name="Bluhm B."/>
            <person name="Cannon C."/>
            <person name="Castanera R."/>
            <person name="Culley D."/>
            <person name="Daum C."/>
            <person name="Ezra D."/>
            <person name="Gonzalez J."/>
            <person name="Henrissat B."/>
            <person name="Kuo A."/>
            <person name="Liang C."/>
            <person name="Lipzen A."/>
            <person name="Lutzoni F."/>
            <person name="Magnuson J."/>
            <person name="Mondo S."/>
            <person name="Nolan M."/>
            <person name="Ohm R."/>
            <person name="Pangilinan J."/>
            <person name="Park H.-J."/>
            <person name="Ramirez L."/>
            <person name="Alfaro M."/>
            <person name="Sun H."/>
            <person name="Tritt A."/>
            <person name="Yoshinaga Y."/>
            <person name="Zwiers L.-H."/>
            <person name="Turgeon B."/>
            <person name="Goodwin S."/>
            <person name="Spatafora J."/>
            <person name="Crous P."/>
            <person name="Grigoriev I."/>
        </authorList>
    </citation>
    <scope>NUCLEOTIDE SEQUENCE</scope>
    <source>
        <strain evidence="2">CBS 130266</strain>
    </source>
</reference>
<dbReference type="InterPro" id="IPR050187">
    <property type="entry name" value="Lipid_Phosphate_FormReg"/>
</dbReference>
<feature type="domain" description="DAGKc" evidence="1">
    <location>
        <begin position="157"/>
        <end position="246"/>
    </location>
</feature>
<accession>A0A9P4NKP1</accession>
<dbReference type="GO" id="GO:0005737">
    <property type="term" value="C:cytoplasm"/>
    <property type="evidence" value="ECO:0007669"/>
    <property type="project" value="TreeGrafter"/>
</dbReference>
<organism evidence="2 3">
    <name type="scientific">Tothia fuscella</name>
    <dbReference type="NCBI Taxonomy" id="1048955"/>
    <lineage>
        <taxon>Eukaryota</taxon>
        <taxon>Fungi</taxon>
        <taxon>Dikarya</taxon>
        <taxon>Ascomycota</taxon>
        <taxon>Pezizomycotina</taxon>
        <taxon>Dothideomycetes</taxon>
        <taxon>Pleosporomycetidae</taxon>
        <taxon>Venturiales</taxon>
        <taxon>Cylindrosympodiaceae</taxon>
        <taxon>Tothia</taxon>
    </lineage>
</organism>
<evidence type="ECO:0000313" key="3">
    <source>
        <dbReference type="Proteomes" id="UP000800235"/>
    </source>
</evidence>
<proteinExistence type="predicted"/>
<dbReference type="PANTHER" id="PTHR12358:SF108">
    <property type="entry name" value="DAGKC DOMAIN-CONTAINING PROTEIN"/>
    <property type="match status" value="1"/>
</dbReference>
<dbReference type="InterPro" id="IPR001206">
    <property type="entry name" value="Diacylglycerol_kinase_cat_dom"/>
</dbReference>
<dbReference type="AlphaFoldDB" id="A0A9P4NKP1"/>
<dbReference type="Pfam" id="PF00781">
    <property type="entry name" value="DAGK_cat"/>
    <property type="match status" value="1"/>
</dbReference>
<evidence type="ECO:0000259" key="1">
    <source>
        <dbReference type="PROSITE" id="PS50146"/>
    </source>
</evidence>
<gene>
    <name evidence="2" type="ORF">EJ08DRAFT_736908</name>
</gene>
<dbReference type="Proteomes" id="UP000800235">
    <property type="component" value="Unassembled WGS sequence"/>
</dbReference>
<dbReference type="Gene3D" id="3.40.50.10330">
    <property type="entry name" value="Probable inorganic polyphosphate/atp-NAD kinase, domain 1"/>
    <property type="match status" value="1"/>
</dbReference>
<dbReference type="Gene3D" id="2.60.200.40">
    <property type="match status" value="1"/>
</dbReference>
<dbReference type="PROSITE" id="PS50146">
    <property type="entry name" value="DAGK"/>
    <property type="match status" value="1"/>
</dbReference>
<dbReference type="GO" id="GO:0016020">
    <property type="term" value="C:membrane"/>
    <property type="evidence" value="ECO:0007669"/>
    <property type="project" value="TreeGrafter"/>
</dbReference>
<comment type="caution">
    <text evidence="2">The sequence shown here is derived from an EMBL/GenBank/DDBJ whole genome shotgun (WGS) entry which is preliminary data.</text>
</comment>
<sequence length="481" mass="52686">MASVNAVNVEHVSDKFLKYTESDTVHELRLENIVGARKLEENVWNVIFVEETKGQDEKDAKSTPKLQSLLAKDLNSSFLDVYDIQLAKDNLPPRNDDNSPNTHVVISTLSGTGLAPSFYHDTLHPFLDLLDINENEDYTVHFTQSASTVSELTQNTFLQRANSGIAQRITLLSGDGGIVDILNAMMSTPHSRDYVEPIISLLPMGTGNALAHSSGITADNTTGLSTLARGQPKHLPLFKAIFSLGARLLADEGCKHEGLPLYDDGEEGSKPILYGAVVCSWGLHAGLVADSDTAEYRKYGIQRFAMAAKEALYPSDGSTPHKYKARVVLFRKDPNNNSGGTSFEEIPRAEHSYILATLVSNLEKTFTISPLSAPLEGNLRVVHFGHVDGKEAMRILGLAYDNGKHVEDAAVGYEDVDSMIVEFQEEDEDGRWRRVCVDGKIVVVEKGGSVEVKRETGRVLKISCLVQMVIGGKDCGIEEQL</sequence>
<dbReference type="GO" id="GO:0001727">
    <property type="term" value="F:lipid kinase activity"/>
    <property type="evidence" value="ECO:0007669"/>
    <property type="project" value="TreeGrafter"/>
</dbReference>
<dbReference type="EMBL" id="MU007072">
    <property type="protein sequence ID" value="KAF2424901.1"/>
    <property type="molecule type" value="Genomic_DNA"/>
</dbReference>
<dbReference type="OrthoDB" id="3853857at2759"/>
<dbReference type="InterPro" id="IPR016064">
    <property type="entry name" value="NAD/diacylglycerol_kinase_sf"/>
</dbReference>
<evidence type="ECO:0000313" key="2">
    <source>
        <dbReference type="EMBL" id="KAF2424901.1"/>
    </source>
</evidence>
<dbReference type="SUPFAM" id="SSF111331">
    <property type="entry name" value="NAD kinase/diacylglycerol kinase-like"/>
    <property type="match status" value="1"/>
</dbReference>
<dbReference type="GO" id="GO:0046512">
    <property type="term" value="P:sphingosine biosynthetic process"/>
    <property type="evidence" value="ECO:0007669"/>
    <property type="project" value="TreeGrafter"/>
</dbReference>
<protein>
    <recommendedName>
        <fullName evidence="1">DAGKc domain-containing protein</fullName>
    </recommendedName>
</protein>
<name>A0A9P4NKP1_9PEZI</name>